<keyword evidence="3" id="KW-0812">Transmembrane</keyword>
<evidence type="ECO:0000259" key="4">
    <source>
        <dbReference type="Pfam" id="PF18915"/>
    </source>
</evidence>
<evidence type="ECO:0000256" key="3">
    <source>
        <dbReference type="SAM" id="Phobius"/>
    </source>
</evidence>
<reference evidence="5 6" key="1">
    <citation type="journal article" date="2016" name="Nat. Commun.">
        <title>Thousands of microbial genomes shed light on interconnected biogeochemical processes in an aquifer system.</title>
        <authorList>
            <person name="Anantharaman K."/>
            <person name="Brown C.T."/>
            <person name="Hug L.A."/>
            <person name="Sharon I."/>
            <person name="Castelle C.J."/>
            <person name="Probst A.J."/>
            <person name="Thomas B.C."/>
            <person name="Singh A."/>
            <person name="Wilkins M.J."/>
            <person name="Karaoz U."/>
            <person name="Brodie E.L."/>
            <person name="Williams K.H."/>
            <person name="Hubbard S.S."/>
            <person name="Banfield J.F."/>
        </authorList>
    </citation>
    <scope>NUCLEOTIDE SEQUENCE [LARGE SCALE GENOMIC DNA]</scope>
</reference>
<organism evidence="5 6">
    <name type="scientific">Candidatus Falkowbacteria bacterium RIFOXYA2_FULL_38_12</name>
    <dbReference type="NCBI Taxonomy" id="1797993"/>
    <lineage>
        <taxon>Bacteria</taxon>
        <taxon>Candidatus Falkowiibacteriota</taxon>
    </lineage>
</organism>
<keyword evidence="3" id="KW-1133">Transmembrane helix</keyword>
<feature type="region of interest" description="Disordered" evidence="2">
    <location>
        <begin position="336"/>
        <end position="368"/>
    </location>
</feature>
<accession>A0A1F5S404</accession>
<feature type="compositionally biased region" description="Basic and acidic residues" evidence="2">
    <location>
        <begin position="340"/>
        <end position="357"/>
    </location>
</feature>
<proteinExistence type="predicted"/>
<comment type="caution">
    <text evidence="5">The sequence shown here is derived from an EMBL/GenBank/DDBJ whole genome shotgun (WGS) entry which is preliminary data.</text>
</comment>
<dbReference type="EMBL" id="MFGA01000008">
    <property type="protein sequence ID" value="OGF21302.1"/>
    <property type="molecule type" value="Genomic_DNA"/>
</dbReference>
<dbReference type="Pfam" id="PF18915">
    <property type="entry name" value="DUF5667"/>
    <property type="match status" value="1"/>
</dbReference>
<evidence type="ECO:0000256" key="1">
    <source>
        <dbReference type="SAM" id="Coils"/>
    </source>
</evidence>
<protein>
    <recommendedName>
        <fullName evidence="4">DUF5667 domain-containing protein</fullName>
    </recommendedName>
</protein>
<evidence type="ECO:0000313" key="6">
    <source>
        <dbReference type="Proteomes" id="UP000177407"/>
    </source>
</evidence>
<feature type="domain" description="DUF5667" evidence="4">
    <location>
        <begin position="87"/>
        <end position="204"/>
    </location>
</feature>
<sequence length="368" mass="41313">MKIHKIKKKLENLSRIKISGENKLAENRAVLLEFAEQHPVRKNEINRQIITRGKFLQLTIKPMPILVGIVIAALLTGGGTAYASQSSLPGDALYPVKLAVEEVETAVSLGQDKKADLDVRFANRRMEEIQKLQEKLKNKNGEMKLEVIEKAMERAENKLEKAEARIAEMEAGELKEKALATAARLEEALQKHEQLLSDLAGELPDKAEQVLLRAETKTALRSEKALGTILRLEKREELKDKAKEQVGKIMGAEERAEGKIKALENKIEASQKYLENMKEQGRDVVKYEAKLAEARAKLVESKEMLEEKKYLESFQAANQAMKMLIEAKIMSRPVLPPKVKNFDEEKGDKSSKGKDPKVSLLINLSATN</sequence>
<dbReference type="InterPro" id="IPR043725">
    <property type="entry name" value="DUF5667"/>
</dbReference>
<feature type="transmembrane region" description="Helical" evidence="3">
    <location>
        <begin position="63"/>
        <end position="83"/>
    </location>
</feature>
<name>A0A1F5S404_9BACT</name>
<feature type="coiled-coil region" evidence="1">
    <location>
        <begin position="235"/>
        <end position="304"/>
    </location>
</feature>
<dbReference type="AlphaFoldDB" id="A0A1F5S404"/>
<gene>
    <name evidence="5" type="ORF">A2257_00765</name>
</gene>
<evidence type="ECO:0000256" key="2">
    <source>
        <dbReference type="SAM" id="MobiDB-lite"/>
    </source>
</evidence>
<evidence type="ECO:0000313" key="5">
    <source>
        <dbReference type="EMBL" id="OGF21302.1"/>
    </source>
</evidence>
<keyword evidence="3" id="KW-0472">Membrane</keyword>
<keyword evidence="1" id="KW-0175">Coiled coil</keyword>
<feature type="coiled-coil region" evidence="1">
    <location>
        <begin position="119"/>
        <end position="202"/>
    </location>
</feature>
<dbReference type="Proteomes" id="UP000177407">
    <property type="component" value="Unassembled WGS sequence"/>
</dbReference>